<comment type="caution">
    <text evidence="2">The sequence shown here is derived from an EMBL/GenBank/DDBJ whole genome shotgun (WGS) entry which is preliminary data.</text>
</comment>
<reference evidence="2" key="1">
    <citation type="submission" date="2020-10" db="EMBL/GenBank/DDBJ databases">
        <title>High-Quality Genome Resource of Clonostachys rosea strain S41 by Oxford Nanopore Long-Read Sequencing.</title>
        <authorList>
            <person name="Wang H."/>
        </authorList>
    </citation>
    <scope>NUCLEOTIDE SEQUENCE</scope>
    <source>
        <strain evidence="2">S41</strain>
    </source>
</reference>
<protein>
    <recommendedName>
        <fullName evidence="1">C2H2-type domain-containing protein</fullName>
    </recommendedName>
</protein>
<dbReference type="PROSITE" id="PS00028">
    <property type="entry name" value="ZINC_FINGER_C2H2_1"/>
    <property type="match status" value="1"/>
</dbReference>
<dbReference type="Proteomes" id="UP000616885">
    <property type="component" value="Unassembled WGS sequence"/>
</dbReference>
<proteinExistence type="predicted"/>
<dbReference type="SMART" id="SM00355">
    <property type="entry name" value="ZnF_C2H2"/>
    <property type="match status" value="3"/>
</dbReference>
<feature type="domain" description="C2H2-type" evidence="1">
    <location>
        <begin position="108"/>
        <end position="129"/>
    </location>
</feature>
<dbReference type="PANTHER" id="PTHR35391">
    <property type="entry name" value="C2H2-TYPE DOMAIN-CONTAINING PROTEIN-RELATED"/>
    <property type="match status" value="1"/>
</dbReference>
<dbReference type="EMBL" id="JADCTT010000003">
    <property type="protein sequence ID" value="KAF9754941.1"/>
    <property type="molecule type" value="Genomic_DNA"/>
</dbReference>
<dbReference type="PANTHER" id="PTHR35391:SF7">
    <property type="entry name" value="C2H2-TYPE DOMAIN-CONTAINING PROTEIN"/>
    <property type="match status" value="1"/>
</dbReference>
<dbReference type="AlphaFoldDB" id="A0A8H7NFX7"/>
<evidence type="ECO:0000259" key="1">
    <source>
        <dbReference type="PROSITE" id="PS00028"/>
    </source>
</evidence>
<evidence type="ECO:0000313" key="3">
    <source>
        <dbReference type="Proteomes" id="UP000616885"/>
    </source>
</evidence>
<name>A0A8H7NFX7_BIOOC</name>
<sequence length="210" mass="23647">MGTSTSEGESQEQSRFKSPIQAELTLDKQNFPKCPGLTINDPYRTCPCCSQSISEVEAQSRWEWSAHITENLSLYTCIVEDCSEGDQLFSTRKSLWAHLEARHSKWECSFCDASLSDLPKLRLHLVDNHKSLLNETDYLSLEYQPACGPPLGLRSCPLCSSTAGEDSNELVNHVINHMFDFSLHFPPWIETYDEAGEAPEDSRMDSKAGH</sequence>
<accession>A0A8H7NFX7</accession>
<organism evidence="2 3">
    <name type="scientific">Bionectria ochroleuca</name>
    <name type="common">Gliocladium roseum</name>
    <dbReference type="NCBI Taxonomy" id="29856"/>
    <lineage>
        <taxon>Eukaryota</taxon>
        <taxon>Fungi</taxon>
        <taxon>Dikarya</taxon>
        <taxon>Ascomycota</taxon>
        <taxon>Pezizomycotina</taxon>
        <taxon>Sordariomycetes</taxon>
        <taxon>Hypocreomycetidae</taxon>
        <taxon>Hypocreales</taxon>
        <taxon>Bionectriaceae</taxon>
        <taxon>Clonostachys</taxon>
    </lineage>
</organism>
<evidence type="ECO:0000313" key="2">
    <source>
        <dbReference type="EMBL" id="KAF9754941.1"/>
    </source>
</evidence>
<dbReference type="InterPro" id="IPR013087">
    <property type="entry name" value="Znf_C2H2_type"/>
</dbReference>
<gene>
    <name evidence="2" type="ORF">IM811_010382</name>
</gene>